<gene>
    <name evidence="8" type="ORF">METZ01_LOCUS480843</name>
</gene>
<evidence type="ECO:0000259" key="7">
    <source>
        <dbReference type="Pfam" id="PF00749"/>
    </source>
</evidence>
<evidence type="ECO:0000256" key="2">
    <source>
        <dbReference type="ARBA" id="ARBA00022723"/>
    </source>
</evidence>
<dbReference type="InterPro" id="IPR014729">
    <property type="entry name" value="Rossmann-like_a/b/a_fold"/>
</dbReference>
<sequence>VSYNKFNTRFAPSPSGYLHLGNAYSAMFAERAAREENGQFFLRIEDIDRQRCRPEFEESIKEDLDWLGLKWEKPVHRQSDHLENYQTALNVLQKMHVLYPCFCTRKDIVAEISQANRASHQTISGPFGPIYPGTCRKISVDERQSQLAAGITYALRIDVMRALSLVNDIHWIDNDQGKVAAKPEI</sequence>
<dbReference type="GO" id="GO:0006424">
    <property type="term" value="P:glutamyl-tRNA aminoacylation"/>
    <property type="evidence" value="ECO:0007669"/>
    <property type="project" value="TreeGrafter"/>
</dbReference>
<feature type="non-terminal residue" evidence="8">
    <location>
        <position position="185"/>
    </location>
</feature>
<dbReference type="Gene3D" id="3.40.50.620">
    <property type="entry name" value="HUPs"/>
    <property type="match status" value="1"/>
</dbReference>
<proteinExistence type="predicted"/>
<dbReference type="GO" id="GO:0005829">
    <property type="term" value="C:cytosol"/>
    <property type="evidence" value="ECO:0007669"/>
    <property type="project" value="TreeGrafter"/>
</dbReference>
<dbReference type="InterPro" id="IPR049940">
    <property type="entry name" value="GluQ/Sye"/>
</dbReference>
<dbReference type="InterPro" id="IPR000924">
    <property type="entry name" value="Glu/Gln-tRNA-synth"/>
</dbReference>
<dbReference type="InterPro" id="IPR020058">
    <property type="entry name" value="Glu/Gln-tRNA-synth_Ib_cat-dom"/>
</dbReference>
<keyword evidence="1" id="KW-0436">Ligase</keyword>
<feature type="domain" description="Glutamyl/glutaminyl-tRNA synthetase class Ib catalytic" evidence="7">
    <location>
        <begin position="7"/>
        <end position="162"/>
    </location>
</feature>
<evidence type="ECO:0000256" key="6">
    <source>
        <dbReference type="ARBA" id="ARBA00023146"/>
    </source>
</evidence>
<dbReference type="PANTHER" id="PTHR43311">
    <property type="entry name" value="GLUTAMATE--TRNA LIGASE"/>
    <property type="match status" value="1"/>
</dbReference>
<dbReference type="GO" id="GO:0004818">
    <property type="term" value="F:glutamate-tRNA ligase activity"/>
    <property type="evidence" value="ECO:0007669"/>
    <property type="project" value="TreeGrafter"/>
</dbReference>
<evidence type="ECO:0000256" key="4">
    <source>
        <dbReference type="ARBA" id="ARBA00022833"/>
    </source>
</evidence>
<dbReference type="PROSITE" id="PS00178">
    <property type="entry name" value="AA_TRNA_LIGASE_I"/>
    <property type="match status" value="1"/>
</dbReference>
<dbReference type="SUPFAM" id="SSF52374">
    <property type="entry name" value="Nucleotidylyl transferase"/>
    <property type="match status" value="1"/>
</dbReference>
<evidence type="ECO:0000256" key="5">
    <source>
        <dbReference type="ARBA" id="ARBA00022840"/>
    </source>
</evidence>
<evidence type="ECO:0000313" key="8">
    <source>
        <dbReference type="EMBL" id="SVE27989.1"/>
    </source>
</evidence>
<dbReference type="PRINTS" id="PR00987">
    <property type="entry name" value="TRNASYNTHGLU"/>
</dbReference>
<accession>A0A383C7F0</accession>
<dbReference type="Pfam" id="PF00749">
    <property type="entry name" value="tRNA-synt_1c"/>
    <property type="match status" value="1"/>
</dbReference>
<evidence type="ECO:0000256" key="3">
    <source>
        <dbReference type="ARBA" id="ARBA00022741"/>
    </source>
</evidence>
<keyword evidence="4" id="KW-0862">Zinc</keyword>
<name>A0A383C7F0_9ZZZZ</name>
<keyword evidence="3" id="KW-0547">Nucleotide-binding</keyword>
<feature type="non-terminal residue" evidence="8">
    <location>
        <position position="1"/>
    </location>
</feature>
<organism evidence="8">
    <name type="scientific">marine metagenome</name>
    <dbReference type="NCBI Taxonomy" id="408172"/>
    <lineage>
        <taxon>unclassified sequences</taxon>
        <taxon>metagenomes</taxon>
        <taxon>ecological metagenomes</taxon>
    </lineage>
</organism>
<keyword evidence="5" id="KW-0067">ATP-binding</keyword>
<evidence type="ECO:0000256" key="1">
    <source>
        <dbReference type="ARBA" id="ARBA00022598"/>
    </source>
</evidence>
<dbReference type="PANTHER" id="PTHR43311:SF1">
    <property type="entry name" value="GLUTAMYL-Q TRNA(ASP) SYNTHETASE"/>
    <property type="match status" value="1"/>
</dbReference>
<protein>
    <recommendedName>
        <fullName evidence="7">Glutamyl/glutaminyl-tRNA synthetase class Ib catalytic domain-containing protein</fullName>
    </recommendedName>
</protein>
<dbReference type="InterPro" id="IPR001412">
    <property type="entry name" value="aa-tRNA-synth_I_CS"/>
</dbReference>
<dbReference type="GO" id="GO:0005524">
    <property type="term" value="F:ATP binding"/>
    <property type="evidence" value="ECO:0007669"/>
    <property type="project" value="UniProtKB-KW"/>
</dbReference>
<keyword evidence="6" id="KW-0030">Aminoacyl-tRNA synthetase</keyword>
<keyword evidence="2" id="KW-0479">Metal-binding</keyword>
<reference evidence="8" key="1">
    <citation type="submission" date="2018-05" db="EMBL/GenBank/DDBJ databases">
        <authorList>
            <person name="Lanie J.A."/>
            <person name="Ng W.-L."/>
            <person name="Kazmierczak K.M."/>
            <person name="Andrzejewski T.M."/>
            <person name="Davidsen T.M."/>
            <person name="Wayne K.J."/>
            <person name="Tettelin H."/>
            <person name="Glass J.I."/>
            <person name="Rusch D."/>
            <person name="Podicherti R."/>
            <person name="Tsui H.-C.T."/>
            <person name="Winkler M.E."/>
        </authorList>
    </citation>
    <scope>NUCLEOTIDE SEQUENCE</scope>
</reference>
<dbReference type="AlphaFoldDB" id="A0A383C7F0"/>
<dbReference type="EMBL" id="UINC01206385">
    <property type="protein sequence ID" value="SVE27989.1"/>
    <property type="molecule type" value="Genomic_DNA"/>
</dbReference>